<name>A0ABV5VVZ6_9BACL</name>
<dbReference type="RefSeq" id="WP_344911673.1">
    <property type="nucleotide sequence ID" value="NZ_BAAAYO010000010.1"/>
</dbReference>
<dbReference type="SUPFAM" id="SSF81324">
    <property type="entry name" value="Voltage-gated potassium channels"/>
    <property type="match status" value="1"/>
</dbReference>
<sequence>MISFALTLKRMLTGLIHAFKEKNFRTLFILTVMILLSGTLFYYRVEHFTVIDALFFSVMTLTTVGTAELAPHSDMGKLFTIVYTFAGIGIIFGFIYYIARGIHASSASRGKRPDPDA</sequence>
<dbReference type="GO" id="GO:0034220">
    <property type="term" value="P:monoatomic ion transmembrane transport"/>
    <property type="evidence" value="ECO:0007669"/>
    <property type="project" value="UniProtKB-KW"/>
</dbReference>
<evidence type="ECO:0000313" key="4">
    <source>
        <dbReference type="Proteomes" id="UP001589619"/>
    </source>
</evidence>
<dbReference type="InterPro" id="IPR013099">
    <property type="entry name" value="K_chnl_dom"/>
</dbReference>
<keyword evidence="3" id="KW-0406">Ion transport</keyword>
<organism evidence="3 4">
    <name type="scientific">Paenibacillus hodogayensis</name>
    <dbReference type="NCBI Taxonomy" id="279208"/>
    <lineage>
        <taxon>Bacteria</taxon>
        <taxon>Bacillati</taxon>
        <taxon>Bacillota</taxon>
        <taxon>Bacilli</taxon>
        <taxon>Bacillales</taxon>
        <taxon>Paenibacillaceae</taxon>
        <taxon>Paenibacillus</taxon>
    </lineage>
</organism>
<comment type="caution">
    <text evidence="3">The sequence shown here is derived from an EMBL/GenBank/DDBJ whole genome shotgun (WGS) entry which is preliminary data.</text>
</comment>
<keyword evidence="4" id="KW-1185">Reference proteome</keyword>
<keyword evidence="1" id="KW-1133">Transmembrane helix</keyword>
<dbReference type="Proteomes" id="UP001589619">
    <property type="component" value="Unassembled WGS sequence"/>
</dbReference>
<dbReference type="EMBL" id="JBHMAG010000009">
    <property type="protein sequence ID" value="MFB9752487.1"/>
    <property type="molecule type" value="Genomic_DNA"/>
</dbReference>
<feature type="transmembrane region" description="Helical" evidence="1">
    <location>
        <begin position="79"/>
        <end position="99"/>
    </location>
</feature>
<keyword evidence="1" id="KW-0812">Transmembrane</keyword>
<dbReference type="Gene3D" id="1.10.287.70">
    <property type="match status" value="1"/>
</dbReference>
<keyword evidence="3" id="KW-0407">Ion channel</keyword>
<gene>
    <name evidence="3" type="ORF">ACFFNY_13055</name>
</gene>
<evidence type="ECO:0000313" key="3">
    <source>
        <dbReference type="EMBL" id="MFB9752487.1"/>
    </source>
</evidence>
<reference evidence="3 4" key="1">
    <citation type="submission" date="2024-09" db="EMBL/GenBank/DDBJ databases">
        <authorList>
            <person name="Sun Q."/>
            <person name="Mori K."/>
        </authorList>
    </citation>
    <scope>NUCLEOTIDE SEQUENCE [LARGE SCALE GENOMIC DNA]</scope>
    <source>
        <strain evidence="3 4">JCM 12520</strain>
    </source>
</reference>
<dbReference type="Pfam" id="PF07885">
    <property type="entry name" value="Ion_trans_2"/>
    <property type="match status" value="1"/>
</dbReference>
<evidence type="ECO:0000256" key="1">
    <source>
        <dbReference type="SAM" id="Phobius"/>
    </source>
</evidence>
<keyword evidence="1" id="KW-0472">Membrane</keyword>
<keyword evidence="3" id="KW-0813">Transport</keyword>
<feature type="transmembrane region" description="Helical" evidence="1">
    <location>
        <begin position="50"/>
        <end position="67"/>
    </location>
</feature>
<protein>
    <submittedName>
        <fullName evidence="3">Potassium channel family protein</fullName>
    </submittedName>
</protein>
<proteinExistence type="predicted"/>
<feature type="transmembrane region" description="Helical" evidence="1">
    <location>
        <begin position="24"/>
        <end position="43"/>
    </location>
</feature>
<evidence type="ECO:0000259" key="2">
    <source>
        <dbReference type="Pfam" id="PF07885"/>
    </source>
</evidence>
<accession>A0ABV5VVZ6</accession>
<feature type="domain" description="Potassium channel" evidence="2">
    <location>
        <begin position="30"/>
        <end position="100"/>
    </location>
</feature>